<feature type="domain" description="C2H2-type" evidence="6">
    <location>
        <begin position="233"/>
        <end position="262"/>
    </location>
</feature>
<evidence type="ECO:0000256" key="4">
    <source>
        <dbReference type="ARBA" id="ARBA00022833"/>
    </source>
</evidence>
<protein>
    <submittedName>
        <fullName evidence="7">Zinc-finger double domain-containing protein</fullName>
    </submittedName>
</protein>
<dbReference type="PANTHER" id="PTHR24403:SF109">
    <property type="entry name" value="ZINC FINGER PROTEIN 845-LIKE"/>
    <property type="match status" value="1"/>
</dbReference>
<organism evidence="7 8">
    <name type="scientific">Ditylenchus destructor</name>
    <dbReference type="NCBI Taxonomy" id="166010"/>
    <lineage>
        <taxon>Eukaryota</taxon>
        <taxon>Metazoa</taxon>
        <taxon>Ecdysozoa</taxon>
        <taxon>Nematoda</taxon>
        <taxon>Chromadorea</taxon>
        <taxon>Rhabditida</taxon>
        <taxon>Tylenchina</taxon>
        <taxon>Tylenchomorpha</taxon>
        <taxon>Sphaerularioidea</taxon>
        <taxon>Anguinidae</taxon>
        <taxon>Anguininae</taxon>
        <taxon>Ditylenchus</taxon>
    </lineage>
</organism>
<keyword evidence="3 5" id="KW-0863">Zinc-finger</keyword>
<keyword evidence="2" id="KW-0677">Repeat</keyword>
<dbReference type="InterPro" id="IPR036236">
    <property type="entry name" value="Znf_C2H2_sf"/>
</dbReference>
<dbReference type="SUPFAM" id="SSF57667">
    <property type="entry name" value="beta-beta-alpha zinc fingers"/>
    <property type="match status" value="3"/>
</dbReference>
<dbReference type="GO" id="GO:0008270">
    <property type="term" value="F:zinc ion binding"/>
    <property type="evidence" value="ECO:0007669"/>
    <property type="project" value="UniProtKB-KW"/>
</dbReference>
<dbReference type="PROSITE" id="PS00028">
    <property type="entry name" value="ZINC_FINGER_C2H2_1"/>
    <property type="match status" value="1"/>
</dbReference>
<dbReference type="InterPro" id="IPR013087">
    <property type="entry name" value="Znf_C2H2_type"/>
</dbReference>
<dbReference type="InterPro" id="IPR050688">
    <property type="entry name" value="Zinc_finger/UBP_domain"/>
</dbReference>
<dbReference type="GO" id="GO:0045944">
    <property type="term" value="P:positive regulation of transcription by RNA polymerase II"/>
    <property type="evidence" value="ECO:0007669"/>
    <property type="project" value="TreeGrafter"/>
</dbReference>
<evidence type="ECO:0000256" key="5">
    <source>
        <dbReference type="PROSITE-ProRule" id="PRU00042"/>
    </source>
</evidence>
<dbReference type="FunFam" id="3.30.160.60:FF:000882">
    <property type="entry name" value="Predicted gene, 21060"/>
    <property type="match status" value="1"/>
</dbReference>
<accession>A0AAD4QSP1</accession>
<gene>
    <name evidence="7" type="ORF">DdX_18744</name>
</gene>
<name>A0AAD4QSP1_9BILA</name>
<dbReference type="EMBL" id="JAKKPZ010000292">
    <property type="protein sequence ID" value="KAI1697035.1"/>
    <property type="molecule type" value="Genomic_DNA"/>
</dbReference>
<feature type="domain" description="C2H2-type" evidence="6">
    <location>
        <begin position="116"/>
        <end position="143"/>
    </location>
</feature>
<dbReference type="AlphaFoldDB" id="A0AAD4QSP1"/>
<feature type="domain" description="C2H2-type" evidence="6">
    <location>
        <begin position="176"/>
        <end position="204"/>
    </location>
</feature>
<proteinExistence type="predicted"/>
<evidence type="ECO:0000313" key="7">
    <source>
        <dbReference type="EMBL" id="KAI1697035.1"/>
    </source>
</evidence>
<keyword evidence="4" id="KW-0862">Zinc</keyword>
<dbReference type="Pfam" id="PF23223">
    <property type="entry name" value="zf-C2H2_ZNF462"/>
    <property type="match status" value="1"/>
</dbReference>
<dbReference type="SMART" id="SM00355">
    <property type="entry name" value="ZnF_C2H2"/>
    <property type="match status" value="6"/>
</dbReference>
<dbReference type="Gene3D" id="3.30.160.60">
    <property type="entry name" value="Classic Zinc Finger"/>
    <property type="match status" value="6"/>
</dbReference>
<evidence type="ECO:0000313" key="8">
    <source>
        <dbReference type="Proteomes" id="UP001201812"/>
    </source>
</evidence>
<dbReference type="GO" id="GO:0005634">
    <property type="term" value="C:nucleus"/>
    <property type="evidence" value="ECO:0007669"/>
    <property type="project" value="UniProtKB-ARBA"/>
</dbReference>
<reference evidence="7" key="1">
    <citation type="submission" date="2022-01" db="EMBL/GenBank/DDBJ databases">
        <title>Genome Sequence Resource for Two Populations of Ditylenchus destructor, the Migratory Endoparasitic Phytonematode.</title>
        <authorList>
            <person name="Zhang H."/>
            <person name="Lin R."/>
            <person name="Xie B."/>
        </authorList>
    </citation>
    <scope>NUCLEOTIDE SEQUENCE</scope>
    <source>
        <strain evidence="7">BazhouSP</strain>
    </source>
</reference>
<dbReference type="FunFam" id="3.30.160.60:FF:000125">
    <property type="entry name" value="Putative zinc finger protein 143"/>
    <property type="match status" value="1"/>
</dbReference>
<dbReference type="FunFam" id="3.30.160.60:FF:000446">
    <property type="entry name" value="Zinc finger protein"/>
    <property type="match status" value="1"/>
</dbReference>
<dbReference type="FunFam" id="3.30.160.60:FF:000448">
    <property type="entry name" value="RE1-silencing transcription factor A"/>
    <property type="match status" value="1"/>
</dbReference>
<keyword evidence="1" id="KW-0479">Metal-binding</keyword>
<dbReference type="InterPro" id="IPR057830">
    <property type="entry name" value="Znf_C2H2_ZNF462_N"/>
</dbReference>
<evidence type="ECO:0000256" key="2">
    <source>
        <dbReference type="ARBA" id="ARBA00022737"/>
    </source>
</evidence>
<dbReference type="PROSITE" id="PS50157">
    <property type="entry name" value="ZINC_FINGER_C2H2_2"/>
    <property type="match status" value="5"/>
</dbReference>
<evidence type="ECO:0000259" key="6">
    <source>
        <dbReference type="PROSITE" id="PS50157"/>
    </source>
</evidence>
<dbReference type="GO" id="GO:0000122">
    <property type="term" value="P:negative regulation of transcription by RNA polymerase II"/>
    <property type="evidence" value="ECO:0007669"/>
    <property type="project" value="UniProtKB-ARBA"/>
</dbReference>
<sequence>MRYSVFEDEAKEVELKKLAKECRRLSLPQIISNDSKSALLRVWHGHVLDGENGLQAKQENHDDVIVIEDDNETAAMPNNSSDGNVLDQLPEGAVSTNETLAPSTVVRARAPTGKKFKCDQCSYAAANKRDLKVHKLTHTGEKPHKCSQCSYACSKVCNLKRHMATSHSRVERPKPFQCDQCNFAATSSCDLKRHILRLHTGEKPFKCDQCSYATTTSDGLNSHKMTHTGEKPFKCDFPGCNYATITNCQLSRHKRTHTKEKPHSCDLCPFTTSHSTTLKDHKKVKHTTFSSAVSPNEFKIVFEQVDESLTVFREINYRLREKLELKKDNFGKAYTLERCSLPPIVFDFLHYLSRNELERLSIVCRPLKNLINRYFGAKPYRIFDRLYINEGSYALYHKDVQWHPNQDDYSVQQFLARQECSIGNRGYSFAEMRPYLGPSVRINWTYINVAGDVTYNSQHVAEMESISYLWRDGKIRIWNTRNYNRIVAEHFQPVLNSPTILQCQYLTMDNAHFSFKDYNILYSVKVIEINYANAEIDPNYWSQFLEQPGVKPLVILRQLHPDSVVGMLERLYKDFSSAISPNAYKIVFAQIGRLLIKSIVESFKKVNTFSEPDEELIEFQDWNKTSGEKWEFKKRSSAEFRTEYPEYELSENNKYVLERSVI</sequence>
<feature type="domain" description="C2H2-type" evidence="6">
    <location>
        <begin position="205"/>
        <end position="232"/>
    </location>
</feature>
<evidence type="ECO:0000256" key="3">
    <source>
        <dbReference type="ARBA" id="ARBA00022771"/>
    </source>
</evidence>
<dbReference type="Proteomes" id="UP001201812">
    <property type="component" value="Unassembled WGS sequence"/>
</dbReference>
<feature type="domain" description="C2H2-type" evidence="6">
    <location>
        <begin position="144"/>
        <end position="172"/>
    </location>
</feature>
<evidence type="ECO:0000256" key="1">
    <source>
        <dbReference type="ARBA" id="ARBA00022723"/>
    </source>
</evidence>
<comment type="caution">
    <text evidence="7">The sequence shown here is derived from an EMBL/GenBank/DDBJ whole genome shotgun (WGS) entry which is preliminary data.</text>
</comment>
<dbReference type="PANTHER" id="PTHR24403">
    <property type="entry name" value="ZINC FINGER PROTEIN"/>
    <property type="match status" value="1"/>
</dbReference>
<keyword evidence="8" id="KW-1185">Reference proteome</keyword>